<dbReference type="EMBL" id="CAJGYO010000415">
    <property type="protein sequence ID" value="CAD6342182.1"/>
    <property type="molecule type" value="Genomic_DNA"/>
</dbReference>
<dbReference type="SUPFAM" id="SSF52047">
    <property type="entry name" value="RNI-like"/>
    <property type="match status" value="1"/>
</dbReference>
<dbReference type="InterPro" id="IPR032675">
    <property type="entry name" value="LRR_dom_sf"/>
</dbReference>
<feature type="region of interest" description="Disordered" evidence="1">
    <location>
        <begin position="266"/>
        <end position="316"/>
    </location>
</feature>
<feature type="compositionally biased region" description="Acidic residues" evidence="1">
    <location>
        <begin position="283"/>
        <end position="316"/>
    </location>
</feature>
<evidence type="ECO:0000313" key="3">
    <source>
        <dbReference type="EMBL" id="CAD6342182.1"/>
    </source>
</evidence>
<dbReference type="InterPro" id="IPR050232">
    <property type="entry name" value="FBL13/AtMIF1-like"/>
</dbReference>
<feature type="domain" description="F-box/LRR-repeat protein 15/At3g58940/PEG3-like LRR" evidence="2">
    <location>
        <begin position="57"/>
        <end position="170"/>
    </location>
</feature>
<dbReference type="Gene3D" id="3.80.10.10">
    <property type="entry name" value="Ribonuclease Inhibitor"/>
    <property type="match status" value="1"/>
</dbReference>
<dbReference type="PANTHER" id="PTHR31900:SF34">
    <property type="entry name" value="EMB|CAB62440.1-RELATED"/>
    <property type="match status" value="1"/>
</dbReference>
<dbReference type="Pfam" id="PF24758">
    <property type="entry name" value="LRR_At5g56370"/>
    <property type="match status" value="1"/>
</dbReference>
<keyword evidence="4" id="KW-1185">Reference proteome</keyword>
<organism evidence="3 4">
    <name type="scientific">Miscanthus lutarioriparius</name>
    <dbReference type="NCBI Taxonomy" id="422564"/>
    <lineage>
        <taxon>Eukaryota</taxon>
        <taxon>Viridiplantae</taxon>
        <taxon>Streptophyta</taxon>
        <taxon>Embryophyta</taxon>
        <taxon>Tracheophyta</taxon>
        <taxon>Spermatophyta</taxon>
        <taxon>Magnoliopsida</taxon>
        <taxon>Liliopsida</taxon>
        <taxon>Poales</taxon>
        <taxon>Poaceae</taxon>
        <taxon>PACMAD clade</taxon>
        <taxon>Panicoideae</taxon>
        <taxon>Andropogonodae</taxon>
        <taxon>Andropogoneae</taxon>
        <taxon>Saccharinae</taxon>
        <taxon>Miscanthus</taxon>
    </lineage>
</organism>
<dbReference type="OrthoDB" id="633625at2759"/>
<evidence type="ECO:0000259" key="2">
    <source>
        <dbReference type="Pfam" id="PF24758"/>
    </source>
</evidence>
<name>A0A811SNN2_9POAL</name>
<sequence>MESDGSIRINYGEYEHWKYDKFARVVNNMLLRRENVDLHKFQVCFKGYHLINFKDVRTWIQYVVNHGVEVLDVNLGRYDKTFLPRCIFACRSLEELNLQMGEAPKDDLEHKGLMLSDKICLPSLKKLNLCDVEVDTLSLRQIISGSPGLEDVHLSNSTQHLELVKSNMLKMLEIHGFFALQGNDRETTSSMSIAGMTFKCPLLETLIILCSKDDVEIGKTVAAMVALGIGLEKIQVFFYEDIERAERWGVSLEELKKQDALDKMLKENREKVKGSNARSDNNNDGDEMEDEDYYSDEEEMDDEDSEMDDEDDDDDM</sequence>
<dbReference type="Proteomes" id="UP000604825">
    <property type="component" value="Unassembled WGS sequence"/>
</dbReference>
<dbReference type="InterPro" id="IPR055411">
    <property type="entry name" value="LRR_FXL15/At3g58940/PEG3-like"/>
</dbReference>
<proteinExistence type="predicted"/>
<reference evidence="3" key="1">
    <citation type="submission" date="2020-10" db="EMBL/GenBank/DDBJ databases">
        <authorList>
            <person name="Han B."/>
            <person name="Lu T."/>
            <person name="Zhao Q."/>
            <person name="Huang X."/>
            <person name="Zhao Y."/>
        </authorList>
    </citation>
    <scope>NUCLEOTIDE SEQUENCE</scope>
</reference>
<gene>
    <name evidence="3" type="ORF">NCGR_LOCUS66280</name>
</gene>
<dbReference type="AlphaFoldDB" id="A0A811SNN2"/>
<protein>
    <recommendedName>
        <fullName evidence="2">F-box/LRR-repeat protein 15/At3g58940/PEG3-like LRR domain-containing protein</fullName>
    </recommendedName>
</protein>
<dbReference type="PANTHER" id="PTHR31900">
    <property type="entry name" value="F-BOX/RNI SUPERFAMILY PROTEIN-RELATED"/>
    <property type="match status" value="1"/>
</dbReference>
<accession>A0A811SNN2</accession>
<evidence type="ECO:0000313" key="4">
    <source>
        <dbReference type="Proteomes" id="UP000604825"/>
    </source>
</evidence>
<comment type="caution">
    <text evidence="3">The sequence shown here is derived from an EMBL/GenBank/DDBJ whole genome shotgun (WGS) entry which is preliminary data.</text>
</comment>
<evidence type="ECO:0000256" key="1">
    <source>
        <dbReference type="SAM" id="MobiDB-lite"/>
    </source>
</evidence>